<organism evidence="3 4">
    <name type="scientific">Cetraspora pellucida</name>
    <dbReference type="NCBI Taxonomy" id="1433469"/>
    <lineage>
        <taxon>Eukaryota</taxon>
        <taxon>Fungi</taxon>
        <taxon>Fungi incertae sedis</taxon>
        <taxon>Mucoromycota</taxon>
        <taxon>Glomeromycotina</taxon>
        <taxon>Glomeromycetes</taxon>
        <taxon>Diversisporales</taxon>
        <taxon>Gigasporaceae</taxon>
        <taxon>Cetraspora</taxon>
    </lineage>
</organism>
<dbReference type="PANTHER" id="PTHR13799">
    <property type="entry name" value="NGG1 INTERACTING FACTOR 3"/>
    <property type="match status" value="1"/>
</dbReference>
<dbReference type="SUPFAM" id="SSF102705">
    <property type="entry name" value="NIF3 (NGG1p interacting factor 3)-like"/>
    <property type="match status" value="1"/>
</dbReference>
<feature type="binding site" evidence="2">
    <location>
        <position position="71"/>
    </location>
    <ligand>
        <name>a divalent metal cation</name>
        <dbReference type="ChEBI" id="CHEBI:60240"/>
        <label>1</label>
    </ligand>
</feature>
<dbReference type="InterPro" id="IPR002678">
    <property type="entry name" value="DUF34/NIF3"/>
</dbReference>
<feature type="binding site" evidence="2">
    <location>
        <position position="244"/>
    </location>
    <ligand>
        <name>a divalent metal cation</name>
        <dbReference type="ChEBI" id="CHEBI:60240"/>
        <label>1</label>
    </ligand>
</feature>
<name>A0A9N9ESS3_9GLOM</name>
<dbReference type="NCBIfam" id="TIGR00486">
    <property type="entry name" value="YbgI_SA1388"/>
    <property type="match status" value="1"/>
</dbReference>
<dbReference type="AlphaFoldDB" id="A0A9N9ESS3"/>
<comment type="caution">
    <text evidence="3">The sequence shown here is derived from an EMBL/GenBank/DDBJ whole genome shotgun (WGS) entry which is preliminary data.</text>
</comment>
<reference evidence="3" key="1">
    <citation type="submission" date="2021-06" db="EMBL/GenBank/DDBJ databases">
        <authorList>
            <person name="Kallberg Y."/>
            <person name="Tangrot J."/>
            <person name="Rosling A."/>
        </authorList>
    </citation>
    <scope>NUCLEOTIDE SEQUENCE</scope>
    <source>
        <strain evidence="3">FL966</strain>
    </source>
</reference>
<accession>A0A9N9ESS3</accession>
<feature type="binding site" evidence="2">
    <location>
        <position position="240"/>
    </location>
    <ligand>
        <name>a divalent metal cation</name>
        <dbReference type="ChEBI" id="CHEBI:60240"/>
        <label>1</label>
    </ligand>
</feature>
<gene>
    <name evidence="3" type="ORF">CPELLU_LOCUS11135</name>
</gene>
<dbReference type="GO" id="GO:0046872">
    <property type="term" value="F:metal ion binding"/>
    <property type="evidence" value="ECO:0007669"/>
    <property type="project" value="UniProtKB-KW"/>
</dbReference>
<protein>
    <submittedName>
        <fullName evidence="3">1042_t:CDS:1</fullName>
    </submittedName>
</protein>
<sequence length="284" mass="30610">MSILLSRVIRALEKIAPLSLAESSWDNVGLLVEPPYPRPDSSRVFLTIDLTSSVLEEALADPKVGVIVAYHPPIFRSFKRLNLSDIKQAIILKCVAKGIGVFSPHTAVDSSVGGVNDWLSKALGAGTSRPITLAENPPLGHETAGLGRLFTLAQPAPLYTIIERLMKLMKFGLNNKVRVATAERHSSTSNELISTVGICAGSGSSVLSPATADLYFTGEMSHHDVLAALSKNTSVILCEHSNTERGYLSQVLKPYLENLLQNDGETEVVDVVTSNIDRDPLEIV</sequence>
<feature type="binding site" evidence="2">
    <location>
        <position position="109"/>
    </location>
    <ligand>
        <name>a divalent metal cation</name>
        <dbReference type="ChEBI" id="CHEBI:60240"/>
        <label>1</label>
    </ligand>
</feature>
<evidence type="ECO:0000313" key="4">
    <source>
        <dbReference type="Proteomes" id="UP000789759"/>
    </source>
</evidence>
<comment type="similarity">
    <text evidence="1">Belongs to the GTP cyclohydrolase I type 2/NIF3 family.</text>
</comment>
<dbReference type="Proteomes" id="UP000789759">
    <property type="component" value="Unassembled WGS sequence"/>
</dbReference>
<evidence type="ECO:0000256" key="1">
    <source>
        <dbReference type="ARBA" id="ARBA00006964"/>
    </source>
</evidence>
<dbReference type="OrthoDB" id="3345469at2759"/>
<keyword evidence="2" id="KW-0479">Metal-binding</keyword>
<dbReference type="Pfam" id="PF01784">
    <property type="entry name" value="DUF34_NIF3"/>
    <property type="match status" value="1"/>
</dbReference>
<proteinExistence type="inferred from homology"/>
<evidence type="ECO:0000256" key="2">
    <source>
        <dbReference type="PIRSR" id="PIRSR602678-1"/>
    </source>
</evidence>
<keyword evidence="4" id="KW-1185">Reference proteome</keyword>
<dbReference type="GO" id="GO:0005739">
    <property type="term" value="C:mitochondrion"/>
    <property type="evidence" value="ECO:0007669"/>
    <property type="project" value="TreeGrafter"/>
</dbReference>
<dbReference type="FunFam" id="3.40.1390.30:FF:000001">
    <property type="entry name" value="GTP cyclohydrolase 1 type 2"/>
    <property type="match status" value="1"/>
</dbReference>
<evidence type="ECO:0000313" key="3">
    <source>
        <dbReference type="EMBL" id="CAG8688081.1"/>
    </source>
</evidence>
<dbReference type="InterPro" id="IPR036069">
    <property type="entry name" value="DUF34/NIF3_sf"/>
</dbReference>
<dbReference type="Gene3D" id="3.40.1390.30">
    <property type="entry name" value="NIF3 (NGG1p interacting factor 3)-like"/>
    <property type="match status" value="1"/>
</dbReference>
<dbReference type="EMBL" id="CAJVQA010009638">
    <property type="protein sequence ID" value="CAG8688081.1"/>
    <property type="molecule type" value="Genomic_DNA"/>
</dbReference>
<dbReference type="PANTHER" id="PTHR13799:SF13">
    <property type="entry name" value="NIF3-LIKE PROTEIN 1"/>
    <property type="match status" value="1"/>
</dbReference>